<protein>
    <recommendedName>
        <fullName evidence="11">Structural maintenance of chromosomes protein</fullName>
    </recommendedName>
</protein>
<evidence type="ECO:0000256" key="3">
    <source>
        <dbReference type="ARBA" id="ARBA00022618"/>
    </source>
</evidence>
<dbReference type="InterPro" id="IPR024704">
    <property type="entry name" value="SMC"/>
</dbReference>
<evidence type="ECO:0000313" key="14">
    <source>
        <dbReference type="EMBL" id="KAK9828140.1"/>
    </source>
</evidence>
<keyword evidence="9 11" id="KW-0539">Nucleus</keyword>
<dbReference type="Gene3D" id="3.40.50.300">
    <property type="entry name" value="P-loop containing nucleotide triphosphate hydrolases"/>
    <property type="match status" value="2"/>
</dbReference>
<dbReference type="PANTHER" id="PTHR18937">
    <property type="entry name" value="STRUCTURAL MAINTENANCE OF CHROMOSOMES SMC FAMILY MEMBER"/>
    <property type="match status" value="1"/>
</dbReference>
<evidence type="ECO:0000256" key="11">
    <source>
        <dbReference type="PIRNR" id="PIRNR005719"/>
    </source>
</evidence>
<dbReference type="PANTHER" id="PTHR18937:SF172">
    <property type="entry name" value="STRUCTURAL MAINTENANCE OF CHROMOSOMES PROTEIN"/>
    <property type="match status" value="1"/>
</dbReference>
<keyword evidence="4" id="KW-0547">Nucleotide-binding</keyword>
<evidence type="ECO:0000256" key="9">
    <source>
        <dbReference type="ARBA" id="ARBA00023242"/>
    </source>
</evidence>
<dbReference type="Gene3D" id="1.10.287.1490">
    <property type="match status" value="2"/>
</dbReference>
<evidence type="ECO:0000256" key="2">
    <source>
        <dbReference type="ARBA" id="ARBA00006005"/>
    </source>
</evidence>
<keyword evidence="15" id="KW-1185">Reference proteome</keyword>
<dbReference type="SUPFAM" id="SSF57997">
    <property type="entry name" value="Tropomyosin"/>
    <property type="match status" value="1"/>
</dbReference>
<dbReference type="GO" id="GO:0007076">
    <property type="term" value="P:mitotic chromosome condensation"/>
    <property type="evidence" value="ECO:0007669"/>
    <property type="project" value="TreeGrafter"/>
</dbReference>
<dbReference type="Gene3D" id="1.20.1060.20">
    <property type="match status" value="1"/>
</dbReference>
<gene>
    <name evidence="14" type="ORF">WJX74_000466</name>
</gene>
<dbReference type="GO" id="GO:0005634">
    <property type="term" value="C:nucleus"/>
    <property type="evidence" value="ECO:0007669"/>
    <property type="project" value="UniProtKB-SubCell"/>
</dbReference>
<dbReference type="Pfam" id="PF02463">
    <property type="entry name" value="SMC_N"/>
    <property type="match status" value="1"/>
</dbReference>
<name>A0AAW1R3J0_9CHLO</name>
<dbReference type="GO" id="GO:0051301">
    <property type="term" value="P:cell division"/>
    <property type="evidence" value="ECO:0007669"/>
    <property type="project" value="UniProtKB-KW"/>
</dbReference>
<comment type="similarity">
    <text evidence="2">Belongs to the SMC family. SMC4 subfamily.</text>
</comment>
<accession>A0AAW1R3J0</accession>
<evidence type="ECO:0000259" key="13">
    <source>
        <dbReference type="SMART" id="SM00968"/>
    </source>
</evidence>
<dbReference type="GO" id="GO:0016887">
    <property type="term" value="F:ATP hydrolysis activity"/>
    <property type="evidence" value="ECO:0007669"/>
    <property type="project" value="InterPro"/>
</dbReference>
<feature type="coiled-coil region" evidence="12">
    <location>
        <begin position="195"/>
        <end position="412"/>
    </location>
</feature>
<keyword evidence="3" id="KW-0132">Cell division</keyword>
<dbReference type="FunFam" id="3.40.50.300:FF:000481">
    <property type="entry name" value="Structural maintenance of chromosomes 4"/>
    <property type="match status" value="1"/>
</dbReference>
<keyword evidence="10" id="KW-0131">Cell cycle</keyword>
<evidence type="ECO:0000256" key="5">
    <source>
        <dbReference type="ARBA" id="ARBA00022776"/>
    </source>
</evidence>
<dbReference type="AlphaFoldDB" id="A0AAW1R3J0"/>
<dbReference type="Proteomes" id="UP001438707">
    <property type="component" value="Unassembled WGS sequence"/>
</dbReference>
<evidence type="ECO:0000256" key="4">
    <source>
        <dbReference type="ARBA" id="ARBA00022741"/>
    </source>
</evidence>
<dbReference type="FunFam" id="3.40.50.300:FF:000585">
    <property type="entry name" value="Structural maintenance of chromosomes 4"/>
    <property type="match status" value="1"/>
</dbReference>
<dbReference type="EMBL" id="JALJOS010000016">
    <property type="protein sequence ID" value="KAK9828140.1"/>
    <property type="molecule type" value="Genomic_DNA"/>
</dbReference>
<evidence type="ECO:0000313" key="15">
    <source>
        <dbReference type="Proteomes" id="UP001438707"/>
    </source>
</evidence>
<dbReference type="InterPro" id="IPR036277">
    <property type="entry name" value="SMC_hinge_sf"/>
</dbReference>
<dbReference type="GO" id="GO:0005524">
    <property type="term" value="F:ATP binding"/>
    <property type="evidence" value="ECO:0007669"/>
    <property type="project" value="UniProtKB-KW"/>
</dbReference>
<dbReference type="SMART" id="SM00968">
    <property type="entry name" value="SMC_hinge"/>
    <property type="match status" value="1"/>
</dbReference>
<keyword evidence="8" id="KW-0226">DNA condensation</keyword>
<comment type="subcellular location">
    <subcellularLocation>
        <location evidence="1 11">Nucleus</location>
    </subcellularLocation>
</comment>
<evidence type="ECO:0000256" key="7">
    <source>
        <dbReference type="ARBA" id="ARBA00023054"/>
    </source>
</evidence>
<evidence type="ECO:0000256" key="10">
    <source>
        <dbReference type="ARBA" id="ARBA00023306"/>
    </source>
</evidence>
<dbReference type="Pfam" id="PF06470">
    <property type="entry name" value="SMC_hinge"/>
    <property type="match status" value="1"/>
</dbReference>
<comment type="caution">
    <text evidence="14">The sequence shown here is derived from an EMBL/GenBank/DDBJ whole genome shotgun (WGS) entry which is preliminary data.</text>
</comment>
<keyword evidence="5" id="KW-0498">Mitosis</keyword>
<evidence type="ECO:0000256" key="12">
    <source>
        <dbReference type="SAM" id="Coils"/>
    </source>
</evidence>
<evidence type="ECO:0000256" key="8">
    <source>
        <dbReference type="ARBA" id="ARBA00023067"/>
    </source>
</evidence>
<dbReference type="InterPro" id="IPR003395">
    <property type="entry name" value="RecF/RecN/SMC_N"/>
</dbReference>
<keyword evidence="7 12" id="KW-0175">Coiled coil</keyword>
<proteinExistence type="inferred from homology"/>
<dbReference type="SUPFAM" id="SSF52540">
    <property type="entry name" value="P-loop containing nucleoside triphosphate hydrolases"/>
    <property type="match status" value="1"/>
</dbReference>
<dbReference type="Gene3D" id="3.30.70.1620">
    <property type="match status" value="1"/>
</dbReference>
<feature type="domain" description="SMC hinge" evidence="13">
    <location>
        <begin position="541"/>
        <end position="657"/>
    </location>
</feature>
<organism evidence="14 15">
    <name type="scientific">Apatococcus lobatus</name>
    <dbReference type="NCBI Taxonomy" id="904363"/>
    <lineage>
        <taxon>Eukaryota</taxon>
        <taxon>Viridiplantae</taxon>
        <taxon>Chlorophyta</taxon>
        <taxon>core chlorophytes</taxon>
        <taxon>Trebouxiophyceae</taxon>
        <taxon>Chlorellales</taxon>
        <taxon>Chlorellaceae</taxon>
        <taxon>Apatococcus</taxon>
    </lineage>
</organism>
<sequence>MEVSSGKRRLVIREMELKNFKSYAGSQSVGPFHKSFSSVVGPNGSGKSNVIDAMLFVFGKRAKQLRLSKVSELIHNSTHHRNLDMAVVSVYFQEIIDLPGQDFEVVPGTEFTVSRTAQRNNKSDYYINDRRSNFTEVTDMLKGKGIDLDNNRFLILQGEVEQISMMRPLAQGPHDTGLLEYLEDIIGTDRYVPMLEERSKRLEELNEKRQGMVQRLKIVEKERDALETEKVAAEAYLGKQRESLECQRTIFHVFVRDGQRNLEVIEKSLRELKTKLDYEQNKQKTYSKDLKTVETSFNKELAEHQKLQAELDTATETMKEFERKDVRFQEEIKQLKQKIQKLEDKQAKDRGKSQALEQEAEQLQEQLPVMQQEVEQLSQEARHKEQVLEGMMEGIKDEVESLTRQLQEVRKQLAPGESEAQRCQAAISVASSERDLLLKRGKGAAKKLQEAKDGLKATRSSAAETCTQVAALEASLDTLRTAVSTGEHEVAAANAELQGVEGSLRDVRGHVEQRRAEAASQSSQGAVVKALLAAKASGQIPGIHGRLGDLGAIDKQYDIAASTACGALDYMVVDTTAAAQSCIELLRHRQLGVATFLILEKQAHLQAASQERVQPPEGVPRLFDLVRPSSEPMRLAFFYALRDTLVASDLDQASRIAYGSNSRWRRIVTLKGEMINEAGTLTGGGGKPRGGRMCLGTAAPRAIDLREAASELATAEKQLEQQMQALGAARQRVAAATRDERTARQDLQKAESGLPKLQMQAQAQQDAAADLQQRLAGLEAACQADGQEEARLNSLEKELQAAQKELAKVEGSMAGLRSQAEALNKQIEGAGGEALKKQRKQAAAAQQAVEAKENEAAKAKVHIQTSKKQAAKLIKDADRSAAEHNKTEKDLETKTKLWKGMEEAALGVFQSTQQTQTALQEHAATLDEAKAEFEQKKKEVFIIKGVEVELSNKIQDLEGSNDSESKKLRHWHAKIADMAKRLKASDADGREPAPLSDDVIAAADPHDLQFKVTMMEEELGNMNPDLSTIEAFRAKDADFCGRQAEVDAITAERKQTKDEYEELRKRRLDEFMAGFNTISLKLKEMYQMITLGGDAELELVDSLDPFSEGIVFSVRPPKKSWKNISNLSGGEKTLSSLSLVFALHHYKPTPLYVMDEIDAALDFKNVSIVAHYIKEQTQNAQFIIISLRNNMFELADRLVGIYKTQDATKSVAINPGEFAVGPATISAASPAGRLPAPVMAA</sequence>
<dbReference type="InterPro" id="IPR010935">
    <property type="entry name" value="SMC_hinge"/>
</dbReference>
<keyword evidence="6" id="KW-0067">ATP-binding</keyword>
<dbReference type="SUPFAM" id="SSF75553">
    <property type="entry name" value="Smc hinge domain"/>
    <property type="match status" value="1"/>
</dbReference>
<evidence type="ECO:0000256" key="6">
    <source>
        <dbReference type="ARBA" id="ARBA00022840"/>
    </source>
</evidence>
<feature type="coiled-coil region" evidence="12">
    <location>
        <begin position="702"/>
        <end position="939"/>
    </location>
</feature>
<dbReference type="PIRSF" id="PIRSF005719">
    <property type="entry name" value="SMC"/>
    <property type="match status" value="1"/>
</dbReference>
<evidence type="ECO:0000256" key="1">
    <source>
        <dbReference type="ARBA" id="ARBA00004123"/>
    </source>
</evidence>
<reference evidence="14 15" key="1">
    <citation type="journal article" date="2024" name="Nat. Commun.">
        <title>Phylogenomics reveals the evolutionary origins of lichenization in chlorophyte algae.</title>
        <authorList>
            <person name="Puginier C."/>
            <person name="Libourel C."/>
            <person name="Otte J."/>
            <person name="Skaloud P."/>
            <person name="Haon M."/>
            <person name="Grisel S."/>
            <person name="Petersen M."/>
            <person name="Berrin J.G."/>
            <person name="Delaux P.M."/>
            <person name="Dal Grande F."/>
            <person name="Keller J."/>
        </authorList>
    </citation>
    <scope>NUCLEOTIDE SEQUENCE [LARGE SCALE GENOMIC DNA]</scope>
    <source>
        <strain evidence="14 15">SAG 2145</strain>
    </source>
</reference>
<dbReference type="GO" id="GO:0000796">
    <property type="term" value="C:condensin complex"/>
    <property type="evidence" value="ECO:0007669"/>
    <property type="project" value="TreeGrafter"/>
</dbReference>
<dbReference type="InterPro" id="IPR027417">
    <property type="entry name" value="P-loop_NTPase"/>
</dbReference>